<keyword evidence="3" id="KW-1185">Reference proteome</keyword>
<name>G5IAU8_9FIRM</name>
<evidence type="ECO:0000313" key="2">
    <source>
        <dbReference type="EMBL" id="EHI61382.1"/>
    </source>
</evidence>
<sequence>MRTLGISKVCITPQKPVRLCGFGFRTGVYDGVRRDIFVRVFDLREESERAVFIYGDLLWWNSEFVDRMRREMMETLGIPKEQLLFVASHNHSGPGTGNSFVPLLETADEEYLDYLASRILEAVRQAGENQEEVTLVRSDGSCALNVFRRVMTKQGIAMRPNYDVEPDRTLTVFSFYRADKTLKGRLVHYPCHANLSKDNELHPDYPGYALERLDRENPGSVHMFLQGCTADMRPNCVLGDQFRAGTKADVEAFADYFCEAVGEAVGNAVGNVVESAVGNAAGNTEGSTINNGTPVTPGMTLSIRQHRLPLVQNFTKEDMETYAKDSREEIRQWAAKVQEKKLRDYETLEVAALSLGKEKLYFLNAEVSMHYAKFLREQYPGAICAGYTNGMIGYLSSAVQIREGGYEPQESAVYFALAGTYKEEIQDIIETALV</sequence>
<dbReference type="AlphaFoldDB" id="G5IAU8"/>
<dbReference type="RefSeq" id="WP_006778609.1">
    <property type="nucleotide sequence ID" value="NZ_CP040506.1"/>
</dbReference>
<protein>
    <recommendedName>
        <fullName evidence="1">Neutral/alkaline non-lysosomal ceramidase N-terminal domain-containing protein</fullName>
    </recommendedName>
</protein>
<proteinExistence type="predicted"/>
<dbReference type="Pfam" id="PF04734">
    <property type="entry name" value="Ceramidase_alk"/>
    <property type="match status" value="1"/>
</dbReference>
<dbReference type="PATRIC" id="fig|742737.3.peg.625"/>
<evidence type="ECO:0000259" key="1">
    <source>
        <dbReference type="Pfam" id="PF04734"/>
    </source>
</evidence>
<comment type="caution">
    <text evidence="2">The sequence shown here is derived from an EMBL/GenBank/DDBJ whole genome shotgun (WGS) entry which is preliminary data.</text>
</comment>
<dbReference type="Proteomes" id="UP000005384">
    <property type="component" value="Unassembled WGS sequence"/>
</dbReference>
<dbReference type="EMBL" id="ADLN01000004">
    <property type="protein sequence ID" value="EHI61382.1"/>
    <property type="molecule type" value="Genomic_DNA"/>
</dbReference>
<accession>G5IAU8</accession>
<evidence type="ECO:0000313" key="3">
    <source>
        <dbReference type="Proteomes" id="UP000005384"/>
    </source>
</evidence>
<dbReference type="InterPro" id="IPR031329">
    <property type="entry name" value="NEUT/ALK_ceramidase_N"/>
</dbReference>
<feature type="domain" description="Neutral/alkaline non-lysosomal ceramidase N-terminal" evidence="1">
    <location>
        <begin position="4"/>
        <end position="236"/>
    </location>
</feature>
<organism evidence="2 3">
    <name type="scientific">Hungatella hathewayi WAL-18680</name>
    <dbReference type="NCBI Taxonomy" id="742737"/>
    <lineage>
        <taxon>Bacteria</taxon>
        <taxon>Bacillati</taxon>
        <taxon>Bacillota</taxon>
        <taxon>Clostridia</taxon>
        <taxon>Lachnospirales</taxon>
        <taxon>Lachnospiraceae</taxon>
        <taxon>Hungatella</taxon>
    </lineage>
</organism>
<reference evidence="2 3" key="1">
    <citation type="submission" date="2011-08" db="EMBL/GenBank/DDBJ databases">
        <title>The Genome Sequence of Clostridium hathewayi WAL-18680.</title>
        <authorList>
            <consortium name="The Broad Institute Genome Sequencing Platform"/>
            <person name="Earl A."/>
            <person name="Ward D."/>
            <person name="Feldgarden M."/>
            <person name="Gevers D."/>
            <person name="Finegold S.M."/>
            <person name="Summanen P.H."/>
            <person name="Molitoris D.R."/>
            <person name="Song M."/>
            <person name="Daigneault M."/>
            <person name="Allen-Vercoe E."/>
            <person name="Young S.K."/>
            <person name="Zeng Q."/>
            <person name="Gargeya S."/>
            <person name="Fitzgerald M."/>
            <person name="Haas B."/>
            <person name="Abouelleil A."/>
            <person name="Alvarado L."/>
            <person name="Arachchi H.M."/>
            <person name="Berlin A."/>
            <person name="Brown A."/>
            <person name="Chapman S.B."/>
            <person name="Chen Z."/>
            <person name="Dunbar C."/>
            <person name="Freedman E."/>
            <person name="Gearin G."/>
            <person name="Gellesch M."/>
            <person name="Goldberg J."/>
            <person name="Griggs A."/>
            <person name="Gujja S."/>
            <person name="Heiman D."/>
            <person name="Howarth C."/>
            <person name="Larson L."/>
            <person name="Lui A."/>
            <person name="MacDonald P.J.P."/>
            <person name="Montmayeur A."/>
            <person name="Murphy C."/>
            <person name="Neiman D."/>
            <person name="Pearson M."/>
            <person name="Priest M."/>
            <person name="Roberts A."/>
            <person name="Saif S."/>
            <person name="Shea T."/>
            <person name="Shenoy N."/>
            <person name="Sisk P."/>
            <person name="Stolte C."/>
            <person name="Sykes S."/>
            <person name="Wortman J."/>
            <person name="Nusbaum C."/>
            <person name="Birren B."/>
        </authorList>
    </citation>
    <scope>NUCLEOTIDE SEQUENCE [LARGE SCALE GENOMIC DNA]</scope>
    <source>
        <strain evidence="2 3">WAL-18680</strain>
    </source>
</reference>
<gene>
    <name evidence="2" type="ORF">HMPREF9473_00625</name>
</gene>
<dbReference type="HOGENOM" id="CLU_030011_3_0_9"/>